<dbReference type="AlphaFoldDB" id="A0A7N0VIW0"/>
<sequence>MDRIPALLVPGPSLAGEIRCVSNSVAASSSCEDSVKIYDLSAATEIGFIIDHSANVTALLFYTPLDISFPRNLISAAADGWICIHDSDPFVLLQKLIVHKGWINDLAVHPSGRLGVKAGRDSCMLGDDRFYMAMEEKVSAHAAEDASSCVKWRRISGFSVPFLDRTGFYLLVEKTRA</sequence>
<accession>A0A7N0VIW0</accession>
<dbReference type="InterPro" id="IPR036322">
    <property type="entry name" value="WD40_repeat_dom_sf"/>
</dbReference>
<evidence type="ECO:0000313" key="1">
    <source>
        <dbReference type="EnsemblPlants" id="Kaladp0840s0023.1.v1.1"/>
    </source>
</evidence>
<organism evidence="1 2">
    <name type="scientific">Kalanchoe fedtschenkoi</name>
    <name type="common">Lavender scallops</name>
    <name type="synonym">South American air plant</name>
    <dbReference type="NCBI Taxonomy" id="63787"/>
    <lineage>
        <taxon>Eukaryota</taxon>
        <taxon>Viridiplantae</taxon>
        <taxon>Streptophyta</taxon>
        <taxon>Embryophyta</taxon>
        <taxon>Tracheophyta</taxon>
        <taxon>Spermatophyta</taxon>
        <taxon>Magnoliopsida</taxon>
        <taxon>eudicotyledons</taxon>
        <taxon>Gunneridae</taxon>
        <taxon>Pentapetalae</taxon>
        <taxon>Saxifragales</taxon>
        <taxon>Crassulaceae</taxon>
        <taxon>Kalanchoe</taxon>
    </lineage>
</organism>
<name>A0A7N0VIW0_KALFE</name>
<dbReference type="PANTHER" id="PTHR44675:SF1">
    <property type="entry name" value="P21-ACTIVATED PROTEIN KINASE-INTERACTING PROTEIN 1"/>
    <property type="match status" value="1"/>
</dbReference>
<evidence type="ECO:0000313" key="2">
    <source>
        <dbReference type="Proteomes" id="UP000594263"/>
    </source>
</evidence>
<dbReference type="InterPro" id="IPR015943">
    <property type="entry name" value="WD40/YVTN_repeat-like_dom_sf"/>
</dbReference>
<dbReference type="Gramene" id="Kaladp0840s0023.1.v1.1">
    <property type="protein sequence ID" value="Kaladp0840s0023.1.v1.1"/>
    <property type="gene ID" value="Kaladp0840s0023.v1.1"/>
</dbReference>
<dbReference type="Gene3D" id="2.130.10.10">
    <property type="entry name" value="YVTN repeat-like/Quinoprotein amine dehydrogenase"/>
    <property type="match status" value="1"/>
</dbReference>
<dbReference type="Proteomes" id="UP000594263">
    <property type="component" value="Unplaced"/>
</dbReference>
<dbReference type="EnsemblPlants" id="Kaladp0840s0023.1.v1.1">
    <property type="protein sequence ID" value="Kaladp0840s0023.1.v1.1"/>
    <property type="gene ID" value="Kaladp0840s0023.v1.1"/>
</dbReference>
<dbReference type="SUPFAM" id="SSF50978">
    <property type="entry name" value="WD40 repeat-like"/>
    <property type="match status" value="1"/>
</dbReference>
<dbReference type="PROSITE" id="PS51257">
    <property type="entry name" value="PROKAR_LIPOPROTEIN"/>
    <property type="match status" value="1"/>
</dbReference>
<dbReference type="InterPro" id="IPR051959">
    <property type="entry name" value="PAK1-Kinase_Regulator"/>
</dbReference>
<protein>
    <submittedName>
        <fullName evidence="1">Uncharacterized protein</fullName>
    </submittedName>
</protein>
<keyword evidence="2" id="KW-1185">Reference proteome</keyword>
<dbReference type="PANTHER" id="PTHR44675">
    <property type="entry name" value="PAK1 INTERACTING PROTEIN 1"/>
    <property type="match status" value="1"/>
</dbReference>
<reference evidence="1" key="1">
    <citation type="submission" date="2021-01" db="UniProtKB">
        <authorList>
            <consortium name="EnsemblPlants"/>
        </authorList>
    </citation>
    <scope>IDENTIFICATION</scope>
</reference>
<proteinExistence type="predicted"/>